<protein>
    <submittedName>
        <fullName evidence="1">Uncharacterized protein</fullName>
    </submittedName>
</protein>
<name>A0A7S3G6D1_9EUKA</name>
<organism evidence="1">
    <name type="scientific">Palpitomonas bilix</name>
    <dbReference type="NCBI Taxonomy" id="652834"/>
    <lineage>
        <taxon>Eukaryota</taxon>
        <taxon>Eukaryota incertae sedis</taxon>
    </lineage>
</organism>
<sequence>MIFGVFVRTTFPNVLSFLGGEGRFGVSARRATNSSLSVSSFRALSPSLFPPCPQLLRRFSTPSSRPIQTIAFTADERHLFVGLRDGTVCSFALTPESLYGRIFELIQTAAEGVAQTQ</sequence>
<dbReference type="AlphaFoldDB" id="A0A7S3G6D1"/>
<evidence type="ECO:0000313" key="1">
    <source>
        <dbReference type="EMBL" id="CAE0248755.1"/>
    </source>
</evidence>
<gene>
    <name evidence="1" type="ORF">PBIL07802_LOCUS10951</name>
</gene>
<reference evidence="1" key="1">
    <citation type="submission" date="2021-01" db="EMBL/GenBank/DDBJ databases">
        <authorList>
            <person name="Corre E."/>
            <person name="Pelletier E."/>
            <person name="Niang G."/>
            <person name="Scheremetjew M."/>
            <person name="Finn R."/>
            <person name="Kale V."/>
            <person name="Holt S."/>
            <person name="Cochrane G."/>
            <person name="Meng A."/>
            <person name="Brown T."/>
            <person name="Cohen L."/>
        </authorList>
    </citation>
    <scope>NUCLEOTIDE SEQUENCE</scope>
    <source>
        <strain evidence="1">NIES-2562</strain>
    </source>
</reference>
<accession>A0A7S3G6D1</accession>
<dbReference type="EMBL" id="HBIB01016938">
    <property type="protein sequence ID" value="CAE0248755.1"/>
    <property type="molecule type" value="Transcribed_RNA"/>
</dbReference>
<proteinExistence type="predicted"/>